<dbReference type="Proteomes" id="UP000652761">
    <property type="component" value="Unassembled WGS sequence"/>
</dbReference>
<protein>
    <recommendedName>
        <fullName evidence="7">Zinc finger PHD-type domain-containing protein</fullName>
    </recommendedName>
</protein>
<gene>
    <name evidence="8" type="ORF">Taro_018909</name>
</gene>
<keyword evidence="3" id="KW-0862">Zinc</keyword>
<dbReference type="PANTHER" id="PTHR46201:SF9">
    <property type="entry name" value="PHD FINGER PROTEIN MALE MEIOCYTE DEATH 1"/>
    <property type="match status" value="1"/>
</dbReference>
<dbReference type="InterPro" id="IPR057765">
    <property type="entry name" value="MS1-like_ubiquitin"/>
</dbReference>
<dbReference type="InterPro" id="IPR019786">
    <property type="entry name" value="Zinc_finger_PHD-type_CS"/>
</dbReference>
<dbReference type="Pfam" id="PF00628">
    <property type="entry name" value="PHD"/>
    <property type="match status" value="1"/>
</dbReference>
<dbReference type="PROSITE" id="PS01359">
    <property type="entry name" value="ZF_PHD_1"/>
    <property type="match status" value="1"/>
</dbReference>
<reference evidence="8" key="1">
    <citation type="submission" date="2017-07" db="EMBL/GenBank/DDBJ databases">
        <title>Taro Niue Genome Assembly and Annotation.</title>
        <authorList>
            <person name="Atibalentja N."/>
            <person name="Keating K."/>
            <person name="Fields C.J."/>
        </authorList>
    </citation>
    <scope>NUCLEOTIDE SEQUENCE</scope>
    <source>
        <strain evidence="8">Niue_2</strain>
        <tissue evidence="8">Leaf</tissue>
    </source>
</reference>
<dbReference type="InterPro" id="IPR001965">
    <property type="entry name" value="Znf_PHD"/>
</dbReference>
<evidence type="ECO:0000256" key="1">
    <source>
        <dbReference type="ARBA" id="ARBA00022723"/>
    </source>
</evidence>
<dbReference type="CDD" id="cd15556">
    <property type="entry name" value="PHD_MMD1_like"/>
    <property type="match status" value="1"/>
</dbReference>
<name>A0A843UV06_COLES</name>
<dbReference type="SUPFAM" id="SSF57903">
    <property type="entry name" value="FYVE/PHD zinc finger"/>
    <property type="match status" value="1"/>
</dbReference>
<accession>A0A843UV06</accession>
<dbReference type="InterPro" id="IPR059080">
    <property type="entry name" value="WHD_PTC1"/>
</dbReference>
<keyword evidence="4" id="KW-0805">Transcription regulation</keyword>
<evidence type="ECO:0000256" key="6">
    <source>
        <dbReference type="SAM" id="MobiDB-lite"/>
    </source>
</evidence>
<feature type="region of interest" description="Disordered" evidence="6">
    <location>
        <begin position="134"/>
        <end position="155"/>
    </location>
</feature>
<feature type="region of interest" description="Disordered" evidence="6">
    <location>
        <begin position="499"/>
        <end position="520"/>
    </location>
</feature>
<dbReference type="SMART" id="SM00249">
    <property type="entry name" value="PHD"/>
    <property type="match status" value="1"/>
</dbReference>
<proteinExistence type="predicted"/>
<evidence type="ECO:0000256" key="2">
    <source>
        <dbReference type="ARBA" id="ARBA00022771"/>
    </source>
</evidence>
<dbReference type="Gene3D" id="3.30.40.10">
    <property type="entry name" value="Zinc/RING finger domain, C3HC4 (zinc finger)"/>
    <property type="match status" value="1"/>
</dbReference>
<evidence type="ECO:0000256" key="3">
    <source>
        <dbReference type="ARBA" id="ARBA00022833"/>
    </source>
</evidence>
<evidence type="ECO:0000259" key="7">
    <source>
        <dbReference type="SMART" id="SM00249"/>
    </source>
</evidence>
<sequence>MFTALFEQSLRQGRGIKLFFISDAYGEHLDLFLRRNMSTAEICSYEEVLDKRSPHLSIYNRAPYLIKNRTQEEEERNSNKKQPAPRPSSLFPPPFPFPTPLAPSLHYLICCNYRWRAREQPVVVPRTTPAAAGYCSPTTQEMNTGGFSTERGRRPRDLPVVAPRTTTTAGYYCSPPTEEKSAGGFPTQRRRKPRVYGLRTFLDPRCPTDFAGAFRDNILAYLAECADVEEGYRLGGMPVWCTLLVDEKTGAVAPLYAVEECVRGSSRPLCDHCRCAGQPPCSDPGPSPNFDFFLLPGWSHHLVSKRRYHLIIPSDEDWDREALRSEALELQSHILHGFIHCSGFGHLLCINGRDGGSHFVSGADVMDLWDRLCTALRAREITVEDSSRKGSMELRLLLSVAQGTTWFGRWGYTFRLGSFGVTQTDYQNSVDLLSSLDMNRLIEEMGQIGREGEQLRRLVHTYRSLADSDSSEPHHLTTLRDLLRFLLGLKHRRGSLLHPPRAAEKRLRAPASTTPPQDRRRCREFDTVAAELDSRWPVRRLRMAAHVVADALELQPGGMTRQEVRDSVRLTIGDTGLIDFVLKCIGDCMVGNRVVRRTQNADTRVLQFSLDDVPGGAALDDPVATPSVESPRAVSTRIAHPSPGQVERDTLWVYKHVLLQARPRAAEVVLHSKRWAKAWGLRDDGDDSLRFLCGWIPQEKEPTRPPQPPEVLVLPPHATVRDLIEEAGRAFRDTYCAMEEFRVAAVEGVAGEGAEPLFGCGAESGAHVWVRGEGADLAGGSGGPVYEGGRESWTVRCSCGTRDDDGERMVACDVCEVWQHTRCAGIADGDAVPPMFLCMACRHTILLLRHTAATRAEEEYDYDGFRTC</sequence>
<keyword evidence="5" id="KW-0804">Transcription</keyword>
<keyword evidence="2" id="KW-0863">Zinc-finger</keyword>
<evidence type="ECO:0000313" key="9">
    <source>
        <dbReference type="Proteomes" id="UP000652761"/>
    </source>
</evidence>
<dbReference type="GO" id="GO:0008270">
    <property type="term" value="F:zinc ion binding"/>
    <property type="evidence" value="ECO:0007669"/>
    <property type="project" value="UniProtKB-KW"/>
</dbReference>
<dbReference type="InterPro" id="IPR058054">
    <property type="entry name" value="Znf_MS1-like"/>
</dbReference>
<feature type="domain" description="Zinc finger PHD-type" evidence="7">
    <location>
        <begin position="796"/>
        <end position="842"/>
    </location>
</feature>
<dbReference type="AlphaFoldDB" id="A0A843UV06"/>
<organism evidence="8 9">
    <name type="scientific">Colocasia esculenta</name>
    <name type="common">Wild taro</name>
    <name type="synonym">Arum esculentum</name>
    <dbReference type="NCBI Taxonomy" id="4460"/>
    <lineage>
        <taxon>Eukaryota</taxon>
        <taxon>Viridiplantae</taxon>
        <taxon>Streptophyta</taxon>
        <taxon>Embryophyta</taxon>
        <taxon>Tracheophyta</taxon>
        <taxon>Spermatophyta</taxon>
        <taxon>Magnoliopsida</taxon>
        <taxon>Liliopsida</taxon>
        <taxon>Araceae</taxon>
        <taxon>Aroideae</taxon>
        <taxon>Colocasieae</taxon>
        <taxon>Colocasia</taxon>
    </lineage>
</organism>
<dbReference type="EMBL" id="NMUH01000896">
    <property type="protein sequence ID" value="MQL86386.1"/>
    <property type="molecule type" value="Genomic_DNA"/>
</dbReference>
<evidence type="ECO:0000256" key="5">
    <source>
        <dbReference type="ARBA" id="ARBA00023163"/>
    </source>
</evidence>
<keyword evidence="1" id="KW-0479">Metal-binding</keyword>
<dbReference type="InterPro" id="IPR013083">
    <property type="entry name" value="Znf_RING/FYVE/PHD"/>
</dbReference>
<dbReference type="InterPro" id="IPR019787">
    <property type="entry name" value="Znf_PHD-finger"/>
</dbReference>
<evidence type="ECO:0000313" key="8">
    <source>
        <dbReference type="EMBL" id="MQL86386.1"/>
    </source>
</evidence>
<feature type="compositionally biased region" description="Pro residues" evidence="6">
    <location>
        <begin position="84"/>
        <end position="95"/>
    </location>
</feature>
<dbReference type="Pfam" id="PF25874">
    <property type="entry name" value="WHD_plant_repro"/>
    <property type="match status" value="1"/>
</dbReference>
<feature type="region of interest" description="Disordered" evidence="6">
    <location>
        <begin position="67"/>
        <end position="95"/>
    </location>
</feature>
<dbReference type="Pfam" id="PF25565">
    <property type="entry name" value="Ubiquitin_At1g33420"/>
    <property type="match status" value="1"/>
</dbReference>
<dbReference type="PANTHER" id="PTHR46201">
    <property type="entry name" value="PHD FINGER PROTEIN MALE MEIOCYTE DEATH 1-RELATED"/>
    <property type="match status" value="1"/>
</dbReference>
<comment type="caution">
    <text evidence="8">The sequence shown here is derived from an EMBL/GenBank/DDBJ whole genome shotgun (WGS) entry which is preliminary data.</text>
</comment>
<keyword evidence="9" id="KW-1185">Reference proteome</keyword>
<dbReference type="OrthoDB" id="436852at2759"/>
<evidence type="ECO:0000256" key="4">
    <source>
        <dbReference type="ARBA" id="ARBA00023015"/>
    </source>
</evidence>
<feature type="compositionally biased region" description="Polar residues" evidence="6">
    <location>
        <begin position="136"/>
        <end position="147"/>
    </location>
</feature>
<dbReference type="InterPro" id="IPR011011">
    <property type="entry name" value="Znf_FYVE_PHD"/>
</dbReference>